<evidence type="ECO:0000256" key="1">
    <source>
        <dbReference type="ARBA" id="ARBA00022512"/>
    </source>
</evidence>
<name>A0A8J3KZR9_9ACTN</name>
<evidence type="ECO:0000313" key="8">
    <source>
        <dbReference type="EMBL" id="GIG09292.1"/>
    </source>
</evidence>
<organism evidence="8 9">
    <name type="scientific">Catellatospora coxensis</name>
    <dbReference type="NCBI Taxonomy" id="310354"/>
    <lineage>
        <taxon>Bacteria</taxon>
        <taxon>Bacillati</taxon>
        <taxon>Actinomycetota</taxon>
        <taxon>Actinomycetes</taxon>
        <taxon>Micromonosporales</taxon>
        <taxon>Micromonosporaceae</taxon>
        <taxon>Catellatospora</taxon>
    </lineage>
</organism>
<proteinExistence type="predicted"/>
<feature type="compositionally biased region" description="Low complexity" evidence="5">
    <location>
        <begin position="1"/>
        <end position="18"/>
    </location>
</feature>
<evidence type="ECO:0000313" key="9">
    <source>
        <dbReference type="Proteomes" id="UP000630887"/>
    </source>
</evidence>
<keyword evidence="6" id="KW-1133">Transmembrane helix</keyword>
<feature type="domain" description="Gram-positive cocci surface proteins LPxTG" evidence="7">
    <location>
        <begin position="20"/>
        <end position="52"/>
    </location>
</feature>
<protein>
    <recommendedName>
        <fullName evidence="7">Gram-positive cocci surface proteins LPxTG domain-containing protein</fullName>
    </recommendedName>
</protein>
<comment type="caution">
    <text evidence="8">The sequence shown here is derived from an EMBL/GenBank/DDBJ whole genome shotgun (WGS) entry which is preliminary data.</text>
</comment>
<dbReference type="RefSeq" id="WP_344350230.1">
    <property type="nucleotide sequence ID" value="NZ_BAAALC010000057.1"/>
</dbReference>
<dbReference type="AlphaFoldDB" id="A0A8J3KZR9"/>
<evidence type="ECO:0000256" key="5">
    <source>
        <dbReference type="SAM" id="MobiDB-lite"/>
    </source>
</evidence>
<keyword evidence="9" id="KW-1185">Reference proteome</keyword>
<evidence type="ECO:0000256" key="4">
    <source>
        <dbReference type="ARBA" id="ARBA00023088"/>
    </source>
</evidence>
<keyword evidence="2" id="KW-0964">Secreted</keyword>
<keyword evidence="4" id="KW-0572">Peptidoglycan-anchor</keyword>
<dbReference type="InterPro" id="IPR019931">
    <property type="entry name" value="LPXTG_anchor"/>
</dbReference>
<evidence type="ECO:0000256" key="2">
    <source>
        <dbReference type="ARBA" id="ARBA00022525"/>
    </source>
</evidence>
<feature type="transmembrane region" description="Helical" evidence="6">
    <location>
        <begin position="27"/>
        <end position="47"/>
    </location>
</feature>
<reference evidence="8 9" key="1">
    <citation type="submission" date="2021-01" db="EMBL/GenBank/DDBJ databases">
        <title>Whole genome shotgun sequence of Catellatospora coxensis NBRC 107359.</title>
        <authorList>
            <person name="Komaki H."/>
            <person name="Tamura T."/>
        </authorList>
    </citation>
    <scope>NUCLEOTIDE SEQUENCE [LARGE SCALE GENOMIC DNA]</scope>
    <source>
        <strain evidence="8 9">NBRC 107359</strain>
    </source>
</reference>
<gene>
    <name evidence="8" type="ORF">Cco03nite_59920</name>
</gene>
<dbReference type="EMBL" id="BONI01000062">
    <property type="protein sequence ID" value="GIG09292.1"/>
    <property type="molecule type" value="Genomic_DNA"/>
</dbReference>
<dbReference type="Proteomes" id="UP000630887">
    <property type="component" value="Unassembled WGS sequence"/>
</dbReference>
<sequence length="52" mass="5060">MGTATTSASPMSSTPAAGELPLTGTKIYTVAGTGAAIMLAGAILVPIGRRRA</sequence>
<evidence type="ECO:0000256" key="3">
    <source>
        <dbReference type="ARBA" id="ARBA00022729"/>
    </source>
</evidence>
<feature type="region of interest" description="Disordered" evidence="5">
    <location>
        <begin position="1"/>
        <end position="20"/>
    </location>
</feature>
<accession>A0A8J3KZR9</accession>
<dbReference type="NCBIfam" id="TIGR01167">
    <property type="entry name" value="LPXTG_anchor"/>
    <property type="match status" value="1"/>
</dbReference>
<keyword evidence="6" id="KW-0472">Membrane</keyword>
<dbReference type="PROSITE" id="PS50847">
    <property type="entry name" value="GRAM_POS_ANCHORING"/>
    <property type="match status" value="1"/>
</dbReference>
<keyword evidence="6" id="KW-0812">Transmembrane</keyword>
<dbReference type="Pfam" id="PF00746">
    <property type="entry name" value="Gram_pos_anchor"/>
    <property type="match status" value="1"/>
</dbReference>
<evidence type="ECO:0000256" key="6">
    <source>
        <dbReference type="SAM" id="Phobius"/>
    </source>
</evidence>
<keyword evidence="1" id="KW-0134">Cell wall</keyword>
<evidence type="ECO:0000259" key="7">
    <source>
        <dbReference type="PROSITE" id="PS50847"/>
    </source>
</evidence>
<keyword evidence="3" id="KW-0732">Signal</keyword>